<gene>
    <name evidence="1" type="primary">RvY_10736-1</name>
    <name evidence="1" type="synonym">RvY_10736.1</name>
    <name evidence="1" type="ORF">RvY_10736</name>
</gene>
<proteinExistence type="predicted"/>
<dbReference type="EMBL" id="BDGG01000005">
    <property type="protein sequence ID" value="GAU99784.1"/>
    <property type="molecule type" value="Genomic_DNA"/>
</dbReference>
<keyword evidence="2" id="KW-1185">Reference proteome</keyword>
<sequence length="103" mass="11746">MVVEEANREYNNHLHFELVSLTRPDVTSCLLIAANIVELASEYYYRHLPPQNGLMVFAPGCFASKMEIAPLMTGKYTSLKSITAEHDEFLFDVDHTNQNLRVD</sequence>
<organism evidence="1 2">
    <name type="scientific">Ramazzottius varieornatus</name>
    <name type="common">Water bear</name>
    <name type="synonym">Tardigrade</name>
    <dbReference type="NCBI Taxonomy" id="947166"/>
    <lineage>
        <taxon>Eukaryota</taxon>
        <taxon>Metazoa</taxon>
        <taxon>Ecdysozoa</taxon>
        <taxon>Tardigrada</taxon>
        <taxon>Eutardigrada</taxon>
        <taxon>Parachela</taxon>
        <taxon>Hypsibioidea</taxon>
        <taxon>Ramazzottiidae</taxon>
        <taxon>Ramazzottius</taxon>
    </lineage>
</organism>
<evidence type="ECO:0000313" key="2">
    <source>
        <dbReference type="Proteomes" id="UP000186922"/>
    </source>
</evidence>
<name>A0A1D1VDQ4_RAMVA</name>
<reference evidence="1 2" key="1">
    <citation type="journal article" date="2016" name="Nat. Commun.">
        <title>Extremotolerant tardigrade genome and improved radiotolerance of human cultured cells by tardigrade-unique protein.</title>
        <authorList>
            <person name="Hashimoto T."/>
            <person name="Horikawa D.D."/>
            <person name="Saito Y."/>
            <person name="Kuwahara H."/>
            <person name="Kozuka-Hata H."/>
            <person name="Shin-I T."/>
            <person name="Minakuchi Y."/>
            <person name="Ohishi K."/>
            <person name="Motoyama A."/>
            <person name="Aizu T."/>
            <person name="Enomoto A."/>
            <person name="Kondo K."/>
            <person name="Tanaka S."/>
            <person name="Hara Y."/>
            <person name="Koshikawa S."/>
            <person name="Sagara H."/>
            <person name="Miura T."/>
            <person name="Yokobori S."/>
            <person name="Miyagawa K."/>
            <person name="Suzuki Y."/>
            <person name="Kubo T."/>
            <person name="Oyama M."/>
            <person name="Kohara Y."/>
            <person name="Fujiyama A."/>
            <person name="Arakawa K."/>
            <person name="Katayama T."/>
            <person name="Toyoda A."/>
            <person name="Kunieda T."/>
        </authorList>
    </citation>
    <scope>NUCLEOTIDE SEQUENCE [LARGE SCALE GENOMIC DNA]</scope>
    <source>
        <strain evidence="1 2">YOKOZUNA-1</strain>
    </source>
</reference>
<comment type="caution">
    <text evidence="1">The sequence shown here is derived from an EMBL/GenBank/DDBJ whole genome shotgun (WGS) entry which is preliminary data.</text>
</comment>
<accession>A0A1D1VDQ4</accession>
<protein>
    <submittedName>
        <fullName evidence="1">Uncharacterized protein</fullName>
    </submittedName>
</protein>
<evidence type="ECO:0000313" key="1">
    <source>
        <dbReference type="EMBL" id="GAU99784.1"/>
    </source>
</evidence>
<dbReference type="AlphaFoldDB" id="A0A1D1VDQ4"/>
<dbReference type="Proteomes" id="UP000186922">
    <property type="component" value="Unassembled WGS sequence"/>
</dbReference>